<dbReference type="GO" id="GO:0005886">
    <property type="term" value="C:plasma membrane"/>
    <property type="evidence" value="ECO:0007669"/>
    <property type="project" value="UniProtKB-SubCell"/>
</dbReference>
<accession>A0A1M5XCL5</accession>
<evidence type="ECO:0000256" key="10">
    <source>
        <dbReference type="ARBA" id="ARBA00022989"/>
    </source>
</evidence>
<evidence type="ECO:0000313" key="15">
    <source>
        <dbReference type="Proteomes" id="UP000184221"/>
    </source>
</evidence>
<evidence type="ECO:0000256" key="6">
    <source>
        <dbReference type="ARBA" id="ARBA00022519"/>
    </source>
</evidence>
<feature type="transmembrane region" description="Helical" evidence="12">
    <location>
        <begin position="479"/>
        <end position="502"/>
    </location>
</feature>
<comment type="similarity">
    <text evidence="3">Belongs to the glycosyltransferase 2 family. OpgH subfamily.</text>
</comment>
<feature type="transmembrane region" description="Helical" evidence="12">
    <location>
        <begin position="81"/>
        <end position="103"/>
    </location>
</feature>
<organism evidence="14 15">
    <name type="scientific">Marivita hallyeonensis</name>
    <dbReference type="NCBI Taxonomy" id="996342"/>
    <lineage>
        <taxon>Bacteria</taxon>
        <taxon>Pseudomonadati</taxon>
        <taxon>Pseudomonadota</taxon>
        <taxon>Alphaproteobacteria</taxon>
        <taxon>Rhodobacterales</taxon>
        <taxon>Roseobacteraceae</taxon>
        <taxon>Marivita</taxon>
    </lineage>
</organism>
<evidence type="ECO:0000259" key="13">
    <source>
        <dbReference type="Pfam" id="PF13632"/>
    </source>
</evidence>
<dbReference type="Gene3D" id="3.90.550.10">
    <property type="entry name" value="Spore Coat Polysaccharide Biosynthesis Protein SpsA, Chain A"/>
    <property type="match status" value="1"/>
</dbReference>
<protein>
    <recommendedName>
        <fullName evidence="4">Glucans biosynthesis glucosyltransferase H</fullName>
    </recommendedName>
</protein>
<dbReference type="PANTHER" id="PTHR43867">
    <property type="entry name" value="CELLULOSE SYNTHASE CATALYTIC SUBUNIT A [UDP-FORMING]"/>
    <property type="match status" value="1"/>
</dbReference>
<dbReference type="OrthoDB" id="9775281at2"/>
<keyword evidence="5" id="KW-1003">Cell membrane</keyword>
<evidence type="ECO:0000256" key="9">
    <source>
        <dbReference type="ARBA" id="ARBA00022692"/>
    </source>
</evidence>
<dbReference type="Proteomes" id="UP000184221">
    <property type="component" value="Unassembled WGS sequence"/>
</dbReference>
<keyword evidence="7" id="KW-0328">Glycosyltransferase</keyword>
<evidence type="ECO:0000256" key="11">
    <source>
        <dbReference type="ARBA" id="ARBA00023136"/>
    </source>
</evidence>
<name>A0A1M5XCL5_9RHOB</name>
<keyword evidence="11 12" id="KW-0472">Membrane</keyword>
<dbReference type="SUPFAM" id="SSF53448">
    <property type="entry name" value="Nucleotide-diphospho-sugar transferases"/>
    <property type="match status" value="1"/>
</dbReference>
<gene>
    <name evidence="14" type="ORF">SAMN05443551_3855</name>
</gene>
<feature type="transmembrane region" description="Helical" evidence="12">
    <location>
        <begin position="397"/>
        <end position="416"/>
    </location>
</feature>
<dbReference type="PANTHER" id="PTHR43867:SF5">
    <property type="entry name" value="GLUCANS BIOSYNTHESIS GLUCOSYLTRANSFERASE H"/>
    <property type="match status" value="1"/>
</dbReference>
<dbReference type="NCBIfam" id="NF003958">
    <property type="entry name" value="PRK05454.2-1"/>
    <property type="match status" value="1"/>
</dbReference>
<evidence type="ECO:0000256" key="2">
    <source>
        <dbReference type="ARBA" id="ARBA00005001"/>
    </source>
</evidence>
<dbReference type="Pfam" id="PF13632">
    <property type="entry name" value="Glyco_trans_2_3"/>
    <property type="match status" value="1"/>
</dbReference>
<dbReference type="EMBL" id="FQXC01000006">
    <property type="protein sequence ID" value="SHH97597.1"/>
    <property type="molecule type" value="Genomic_DNA"/>
</dbReference>
<evidence type="ECO:0000256" key="7">
    <source>
        <dbReference type="ARBA" id="ARBA00022676"/>
    </source>
</evidence>
<feature type="transmembrane region" description="Helical" evidence="12">
    <location>
        <begin position="44"/>
        <end position="69"/>
    </location>
</feature>
<evidence type="ECO:0000256" key="3">
    <source>
        <dbReference type="ARBA" id="ARBA00009337"/>
    </source>
</evidence>
<proteinExistence type="inferred from homology"/>
<dbReference type="InterPro" id="IPR029044">
    <property type="entry name" value="Nucleotide-diphossugar_trans"/>
</dbReference>
<evidence type="ECO:0000256" key="5">
    <source>
        <dbReference type="ARBA" id="ARBA00022475"/>
    </source>
</evidence>
<evidence type="ECO:0000256" key="4">
    <source>
        <dbReference type="ARBA" id="ARBA00020585"/>
    </source>
</evidence>
<evidence type="ECO:0000256" key="12">
    <source>
        <dbReference type="SAM" id="Phobius"/>
    </source>
</evidence>
<keyword evidence="9 12" id="KW-0812">Transmembrane</keyword>
<evidence type="ECO:0000313" key="14">
    <source>
        <dbReference type="EMBL" id="SHH97597.1"/>
    </source>
</evidence>
<dbReference type="GO" id="GO:0016758">
    <property type="term" value="F:hexosyltransferase activity"/>
    <property type="evidence" value="ECO:0007669"/>
    <property type="project" value="TreeGrafter"/>
</dbReference>
<keyword evidence="6" id="KW-0997">Cell inner membrane</keyword>
<evidence type="ECO:0000256" key="1">
    <source>
        <dbReference type="ARBA" id="ARBA00004429"/>
    </source>
</evidence>
<feature type="transmembrane region" description="Helical" evidence="12">
    <location>
        <begin position="544"/>
        <end position="575"/>
    </location>
</feature>
<dbReference type="InterPro" id="IPR050321">
    <property type="entry name" value="Glycosyltr_2/OpgH_subfam"/>
</dbReference>
<comment type="subcellular location">
    <subcellularLocation>
        <location evidence="1">Cell inner membrane</location>
        <topology evidence="1">Multi-pass membrane protein</topology>
    </subcellularLocation>
</comment>
<comment type="pathway">
    <text evidence="2">Glycan metabolism; osmoregulated periplasmic glucan (OPG) biosynthesis.</text>
</comment>
<dbReference type="STRING" id="996342.SAMN05443551_3855"/>
<dbReference type="AlphaFoldDB" id="A0A1M5XCL5"/>
<evidence type="ECO:0000256" key="8">
    <source>
        <dbReference type="ARBA" id="ARBA00022679"/>
    </source>
</evidence>
<sequence length="632" mass="69988">MDGVTPYCRAFMPARAPLPMVKQDYRSPAPHRHKMARQKDTDDLWRVAAFAPALILSAVFSIGIARWMFQGGATALEVTVVALVALTFVWVSLSVSTVAIGLLRRAIQTNVAQRHGHVIPQSIAVVMPVFNEDPAAVFGNAAAMLDDLNRGPQRDRFTLFILSDSNDPTVTELEDHAFEILRQRAPANIAVHYRRRGQNTDKKVGNLTDWIENWGAGYDAFIILDADSLMSGAAMRELASALANDPDAGLVQSIPKLIGAETLFGRMQQFSNAVYGWLLAEGLSTWSQRESNYWGHNAIVRTRAFASSAHLPRLRSWRGREKLVLSHDFVEAAMLRRSGWSVRFLPQSGGSYEETPQTLIDYALRDRRWCQGNLQHLRLLGAQGFHPLSRFHMLQGAVAFLLSPAWLALILIWAWLGTQSEAAVVYFSATNPLYPVWPTLGSVDGTAFLAIIFTMLLLPKAAGAVALAMHDRTRRDYGGWASFAMTTGFEIICAILFAPILMVQQSIAVGRALLGHSSTWIPQNRVVKGHTWSELLRFHWIETLLGIVAVLGIGLGAISPWLLPIAVSLVFAVPLSKLSALPLGRALPLPFRLETPQSLREPRILRQARSERAQMLRRLKDAPQRPLAIAAE</sequence>
<dbReference type="NCBIfam" id="NF003962">
    <property type="entry name" value="PRK05454.2-5"/>
    <property type="match status" value="1"/>
</dbReference>
<reference evidence="14 15" key="1">
    <citation type="submission" date="2016-11" db="EMBL/GenBank/DDBJ databases">
        <authorList>
            <person name="Jaros S."/>
            <person name="Januszkiewicz K."/>
            <person name="Wedrychowicz H."/>
        </authorList>
    </citation>
    <scope>NUCLEOTIDE SEQUENCE [LARGE SCALE GENOMIC DNA]</scope>
    <source>
        <strain evidence="14 15">DSM 29431</strain>
    </source>
</reference>
<feature type="transmembrane region" description="Helical" evidence="12">
    <location>
        <begin position="436"/>
        <end position="458"/>
    </location>
</feature>
<keyword evidence="15" id="KW-1185">Reference proteome</keyword>
<keyword evidence="8 14" id="KW-0808">Transferase</keyword>
<dbReference type="InterPro" id="IPR001173">
    <property type="entry name" value="Glyco_trans_2-like"/>
</dbReference>
<feature type="domain" description="Glycosyltransferase 2-like" evidence="13">
    <location>
        <begin position="221"/>
        <end position="424"/>
    </location>
</feature>
<keyword evidence="10 12" id="KW-1133">Transmembrane helix</keyword>